<evidence type="ECO:0000256" key="1">
    <source>
        <dbReference type="SAM" id="Phobius"/>
    </source>
</evidence>
<dbReference type="AlphaFoldDB" id="A0A409VHP1"/>
<dbReference type="InParanoid" id="A0A409VHP1"/>
<feature type="transmembrane region" description="Helical" evidence="1">
    <location>
        <begin position="36"/>
        <end position="60"/>
    </location>
</feature>
<accession>A0A409VHP1</accession>
<keyword evidence="1" id="KW-0812">Transmembrane</keyword>
<name>A0A409VHP1_9AGAR</name>
<dbReference type="Proteomes" id="UP000284706">
    <property type="component" value="Unassembled WGS sequence"/>
</dbReference>
<keyword evidence="3" id="KW-1185">Reference proteome</keyword>
<protein>
    <submittedName>
        <fullName evidence="2">Uncharacterized protein</fullName>
    </submittedName>
</protein>
<sequence>MASCPQCLPHSCTLAVSLEMGTILTGSDWILAPTNVMTLIMVGMGDVVLVSLEQLLYLLFLRKLMLLDLAMLSCRSLLVILLSSIMLFCEIGTTLFVAR</sequence>
<comment type="caution">
    <text evidence="2">The sequence shown here is derived from an EMBL/GenBank/DDBJ whole genome shotgun (WGS) entry which is preliminary data.</text>
</comment>
<evidence type="ECO:0000313" key="2">
    <source>
        <dbReference type="EMBL" id="PPQ65726.1"/>
    </source>
</evidence>
<proteinExistence type="predicted"/>
<dbReference type="EMBL" id="NHYE01005647">
    <property type="protein sequence ID" value="PPQ65726.1"/>
    <property type="molecule type" value="Genomic_DNA"/>
</dbReference>
<keyword evidence="1" id="KW-0472">Membrane</keyword>
<gene>
    <name evidence="2" type="ORF">CVT26_000343</name>
</gene>
<organism evidence="2 3">
    <name type="scientific">Gymnopilus dilepis</name>
    <dbReference type="NCBI Taxonomy" id="231916"/>
    <lineage>
        <taxon>Eukaryota</taxon>
        <taxon>Fungi</taxon>
        <taxon>Dikarya</taxon>
        <taxon>Basidiomycota</taxon>
        <taxon>Agaricomycotina</taxon>
        <taxon>Agaricomycetes</taxon>
        <taxon>Agaricomycetidae</taxon>
        <taxon>Agaricales</taxon>
        <taxon>Agaricineae</taxon>
        <taxon>Hymenogastraceae</taxon>
        <taxon>Gymnopilus</taxon>
    </lineage>
</organism>
<evidence type="ECO:0000313" key="3">
    <source>
        <dbReference type="Proteomes" id="UP000284706"/>
    </source>
</evidence>
<feature type="transmembrane region" description="Helical" evidence="1">
    <location>
        <begin position="72"/>
        <end position="98"/>
    </location>
</feature>
<reference evidence="2 3" key="1">
    <citation type="journal article" date="2018" name="Evol. Lett.">
        <title>Horizontal gene cluster transfer increased hallucinogenic mushroom diversity.</title>
        <authorList>
            <person name="Reynolds H.T."/>
            <person name="Vijayakumar V."/>
            <person name="Gluck-Thaler E."/>
            <person name="Korotkin H.B."/>
            <person name="Matheny P.B."/>
            <person name="Slot J.C."/>
        </authorList>
    </citation>
    <scope>NUCLEOTIDE SEQUENCE [LARGE SCALE GENOMIC DNA]</scope>
    <source>
        <strain evidence="2 3">SRW20</strain>
    </source>
</reference>
<keyword evidence="1" id="KW-1133">Transmembrane helix</keyword>